<reference evidence="1 2" key="1">
    <citation type="submission" date="2016-11" db="EMBL/GenBank/DDBJ databases">
        <authorList>
            <person name="Jaros S."/>
            <person name="Januszkiewicz K."/>
            <person name="Wedrychowicz H."/>
        </authorList>
    </citation>
    <scope>NUCLEOTIDE SEQUENCE [LARGE SCALE GENOMIC DNA]</scope>
    <source>
        <strain evidence="1 2">IBRC-M 10683</strain>
    </source>
</reference>
<keyword evidence="2" id="KW-1185">Reference proteome</keyword>
<dbReference type="AlphaFoldDB" id="A0A1M5HLH0"/>
<evidence type="ECO:0000313" key="2">
    <source>
        <dbReference type="Proteomes" id="UP000183988"/>
    </source>
</evidence>
<gene>
    <name evidence="1" type="ORF">SAMN05216225_101834</name>
</gene>
<organism evidence="1 2">
    <name type="scientific">Ornithinibacillus halophilus</name>
    <dbReference type="NCBI Taxonomy" id="930117"/>
    <lineage>
        <taxon>Bacteria</taxon>
        <taxon>Bacillati</taxon>
        <taxon>Bacillota</taxon>
        <taxon>Bacilli</taxon>
        <taxon>Bacillales</taxon>
        <taxon>Bacillaceae</taxon>
        <taxon>Ornithinibacillus</taxon>
    </lineage>
</organism>
<dbReference type="STRING" id="930117.SAMN05216225_101834"/>
<dbReference type="InterPro" id="IPR036514">
    <property type="entry name" value="SGNH_hydro_sf"/>
</dbReference>
<dbReference type="Gene3D" id="3.40.50.1110">
    <property type="entry name" value="SGNH hydrolase"/>
    <property type="match status" value="1"/>
</dbReference>
<dbReference type="SUPFAM" id="SSF52266">
    <property type="entry name" value="SGNH hydrolase"/>
    <property type="match status" value="1"/>
</dbReference>
<dbReference type="PANTHER" id="PTHR31988:SF19">
    <property type="entry name" value="9-O-ACETYL-N-ACETYLNEURAMINIC ACID DEACETYLASE-RELATED"/>
    <property type="match status" value="1"/>
</dbReference>
<dbReference type="EMBL" id="FQVW01000018">
    <property type="protein sequence ID" value="SHG16804.1"/>
    <property type="molecule type" value="Genomic_DNA"/>
</dbReference>
<dbReference type="PANTHER" id="PTHR31988">
    <property type="entry name" value="ESTERASE, PUTATIVE (DUF303)-RELATED"/>
    <property type="match status" value="1"/>
</dbReference>
<evidence type="ECO:0000313" key="1">
    <source>
        <dbReference type="EMBL" id="SHG16804.1"/>
    </source>
</evidence>
<sequence length="298" mass="33497">MDMEIGKGKKYAVVVVAGQSNAVGYDESPVEYRDGYQLNSRVKQLGFNGDSNLKVIDLNHCAEDFQDMTAFSHPSSPERLGTKGMHLPLGNLLLDHIPDEYDVLIIPAAFGGTGFTTGVTGTYDETNMKPVNDSNEARIKWSSTSPFYLAMRDRLRYALDLNDVSIFLGVVWVQGEQDALDPATHFTEFKEMTSTFFDYFNENGYANRVKKGTFDKDIWYNVESTYYWHDKPGCARIWDNYKVWNPATYVPVARDTETNKVNGTGATTSNLEAHFGNNAYSKVIAPNVVNKMIENKLV</sequence>
<accession>A0A1M5HLH0</accession>
<dbReference type="Proteomes" id="UP000183988">
    <property type="component" value="Unassembled WGS sequence"/>
</dbReference>
<protein>
    <recommendedName>
        <fullName evidence="3">Sialate O-acetylesterase domain-containing protein</fullName>
    </recommendedName>
</protein>
<name>A0A1M5HLH0_9BACI</name>
<dbReference type="InterPro" id="IPR052940">
    <property type="entry name" value="Carb_Esterase_6"/>
</dbReference>
<evidence type="ECO:0008006" key="3">
    <source>
        <dbReference type="Google" id="ProtNLM"/>
    </source>
</evidence>
<proteinExistence type="predicted"/>